<evidence type="ECO:0000256" key="1">
    <source>
        <dbReference type="SAM" id="Phobius"/>
    </source>
</evidence>
<feature type="transmembrane region" description="Helical" evidence="1">
    <location>
        <begin position="34"/>
        <end position="52"/>
    </location>
</feature>
<dbReference type="Proteomes" id="UP000198282">
    <property type="component" value="Unassembled WGS sequence"/>
</dbReference>
<dbReference type="AlphaFoldDB" id="A0A239E3V3"/>
<accession>A0A239E3V3</accession>
<keyword evidence="3" id="KW-1185">Reference proteome</keyword>
<proteinExistence type="predicted"/>
<organism evidence="2 3">
    <name type="scientific">Streptosporangium subroseum</name>
    <dbReference type="NCBI Taxonomy" id="106412"/>
    <lineage>
        <taxon>Bacteria</taxon>
        <taxon>Bacillati</taxon>
        <taxon>Actinomycetota</taxon>
        <taxon>Actinomycetes</taxon>
        <taxon>Streptosporangiales</taxon>
        <taxon>Streptosporangiaceae</taxon>
        <taxon>Streptosporangium</taxon>
    </lineage>
</organism>
<dbReference type="EMBL" id="FZOD01000008">
    <property type="protein sequence ID" value="SNS38564.1"/>
    <property type="molecule type" value="Genomic_DNA"/>
</dbReference>
<keyword evidence="1" id="KW-0472">Membrane</keyword>
<evidence type="ECO:0000313" key="3">
    <source>
        <dbReference type="Proteomes" id="UP000198282"/>
    </source>
</evidence>
<name>A0A239E3V3_9ACTN</name>
<reference evidence="2 3" key="1">
    <citation type="submission" date="2017-06" db="EMBL/GenBank/DDBJ databases">
        <authorList>
            <person name="Kim H.J."/>
            <person name="Triplett B.A."/>
        </authorList>
    </citation>
    <scope>NUCLEOTIDE SEQUENCE [LARGE SCALE GENOMIC DNA]</scope>
    <source>
        <strain evidence="2 3">CGMCC 4.2132</strain>
    </source>
</reference>
<protein>
    <submittedName>
        <fullName evidence="2">Uncharacterized protein</fullName>
    </submittedName>
</protein>
<sequence length="65" mass="7621">MRRMAPASWQEDLEIWNYREPPPVERKLPKEVKVFGWVVLWLLLASMIYGMLGGPGSSWMLTDWA</sequence>
<gene>
    <name evidence="2" type="ORF">SAMN05216276_1008178</name>
</gene>
<keyword evidence="1" id="KW-0812">Transmembrane</keyword>
<keyword evidence="1" id="KW-1133">Transmembrane helix</keyword>
<evidence type="ECO:0000313" key="2">
    <source>
        <dbReference type="EMBL" id="SNS38564.1"/>
    </source>
</evidence>